<dbReference type="EMBL" id="MSJS02000035">
    <property type="protein sequence ID" value="OOO81572.1"/>
    <property type="molecule type" value="Genomic_DNA"/>
</dbReference>
<sequence length="69" mass="8524">MKHHWMPKQINEMKFDELLLSIQDELTLDKISVTAQKFLDYRDWRSQIHHFDDFDENEWDPNLSAQYLK</sequence>
<protein>
    <submittedName>
        <fullName evidence="1">Uncharacterized protein</fullName>
    </submittedName>
</protein>
<comment type="caution">
    <text evidence="1">The sequence shown here is derived from an EMBL/GenBank/DDBJ whole genome shotgun (WGS) entry which is preliminary data.</text>
</comment>
<proteinExistence type="predicted"/>
<reference evidence="1" key="1">
    <citation type="submission" date="2017-02" db="EMBL/GenBank/DDBJ databases">
        <title>Shigella draft genomes.</title>
        <authorList>
            <person name="Weis A.M."/>
            <person name="Weimer B.C."/>
            <person name="Gilpin B."/>
        </authorList>
    </citation>
    <scope>NUCLEOTIDE SEQUENCE [LARGE SCALE GENOMIC DNA]</scope>
    <source>
        <strain evidence="1">BCW_4868</strain>
    </source>
</reference>
<dbReference type="Proteomes" id="UP000868349">
    <property type="component" value="Unassembled WGS sequence"/>
</dbReference>
<dbReference type="AlphaFoldDB" id="A0A1S9JF70"/>
<accession>A0A1S9JF70</accession>
<organism evidence="1">
    <name type="scientific">Shigella boydii</name>
    <dbReference type="NCBI Taxonomy" id="621"/>
    <lineage>
        <taxon>Bacteria</taxon>
        <taxon>Pseudomonadati</taxon>
        <taxon>Pseudomonadota</taxon>
        <taxon>Gammaproteobacteria</taxon>
        <taxon>Enterobacterales</taxon>
        <taxon>Enterobacteriaceae</taxon>
        <taxon>Shigella</taxon>
    </lineage>
</organism>
<name>A0A1S9JF70_SHIBO</name>
<gene>
    <name evidence="1" type="ORF">AJR17_010610</name>
</gene>
<evidence type="ECO:0000313" key="1">
    <source>
        <dbReference type="EMBL" id="OOO81572.1"/>
    </source>
</evidence>